<dbReference type="InterPro" id="IPR003660">
    <property type="entry name" value="HAMP_dom"/>
</dbReference>
<keyword evidence="8" id="KW-0067">ATP-binding</keyword>
<dbReference type="InterPro" id="IPR010559">
    <property type="entry name" value="Sig_transdc_His_kin_internal"/>
</dbReference>
<keyword evidence="6" id="KW-0547">Nucleotide-binding</keyword>
<evidence type="ECO:0000256" key="8">
    <source>
        <dbReference type="ARBA" id="ARBA00022840"/>
    </source>
</evidence>
<evidence type="ECO:0000256" key="2">
    <source>
        <dbReference type="ARBA" id="ARBA00022475"/>
    </source>
</evidence>
<sequence>MKRILSNRFIPLKYKLMASYFVFSLLPVIVVGSISYNASVKAIQQQTENNLQGTLIQIRENIVYKQEDVKRLSEQLYKDYNLQIKLLRLKEGWSSYETTTNYLIPTLESIMKMNRYNVLLEVYISNEAIPEVYGNRDPDIDHVNDPNRFDLLHFSRLDNTLWYKNLQIPVTTFGYDYVWEQVDTDARFNQFSLIRRWIDFNSGKNIGLFRTVVNISDLLDVVDHNKIGAESSLFVYDDSGKQLKYSSNSSGNSGDGVTLRSLKNIAKNDQYLRLEEEIPDLNWKLVALIPNSILLEKSKIVKQITIIVCLISASLLFVMGIFISRYFSSRVNRIVKSMNAVRSGDFNQRIEFHSKDEFAQIANAFNRMGKDIDRLIEEVYVANLQKKEAELEALQSQINPHFLYNTLSSISRLAQFGEMDKLHQMVMGLAKFYRLTLNEGRTIINVSNELEQVQTYMEIQKIKYRERLEVIYDFEPEVHKYTTIKLILQPFVENVLIHAWYGDHIGIKVAANRENGMIVFRIIDNGVGIDKNTLDQITNRNGVQVGYGIRNVDERIKLQYGGNYGVTLYSRPGIGTTVQITIPEIATGLESKFIV</sequence>
<dbReference type="Pfam" id="PF06580">
    <property type="entry name" value="His_kinase"/>
    <property type="match status" value="1"/>
</dbReference>
<dbReference type="Proteomes" id="UP000282076">
    <property type="component" value="Unassembled WGS sequence"/>
</dbReference>
<keyword evidence="4" id="KW-0808">Transferase</keyword>
<dbReference type="EMBL" id="RBZM01000005">
    <property type="protein sequence ID" value="RKP54351.1"/>
    <property type="molecule type" value="Genomic_DNA"/>
</dbReference>
<evidence type="ECO:0000259" key="13">
    <source>
        <dbReference type="PROSITE" id="PS50885"/>
    </source>
</evidence>
<keyword evidence="2" id="KW-1003">Cell membrane</keyword>
<dbReference type="InterPro" id="IPR003594">
    <property type="entry name" value="HATPase_dom"/>
</dbReference>
<dbReference type="GO" id="GO:0005524">
    <property type="term" value="F:ATP binding"/>
    <property type="evidence" value="ECO:0007669"/>
    <property type="project" value="UniProtKB-KW"/>
</dbReference>
<reference evidence="14 15" key="1">
    <citation type="submission" date="2018-10" db="EMBL/GenBank/DDBJ databases">
        <title>Cohnella sp. M2MS4P-1, whole genome shotgun sequence.</title>
        <authorList>
            <person name="Tuo L."/>
        </authorList>
    </citation>
    <scope>NUCLEOTIDE SEQUENCE [LARGE SCALE GENOMIC DNA]</scope>
    <source>
        <strain evidence="14 15">M2MS4P-1</strain>
    </source>
</reference>
<dbReference type="Pfam" id="PF02518">
    <property type="entry name" value="HATPase_c"/>
    <property type="match status" value="1"/>
</dbReference>
<evidence type="ECO:0000256" key="3">
    <source>
        <dbReference type="ARBA" id="ARBA00022553"/>
    </source>
</evidence>
<evidence type="ECO:0000256" key="4">
    <source>
        <dbReference type="ARBA" id="ARBA00022679"/>
    </source>
</evidence>
<evidence type="ECO:0000256" key="5">
    <source>
        <dbReference type="ARBA" id="ARBA00022692"/>
    </source>
</evidence>
<dbReference type="GO" id="GO:0000155">
    <property type="term" value="F:phosphorelay sensor kinase activity"/>
    <property type="evidence" value="ECO:0007669"/>
    <property type="project" value="InterPro"/>
</dbReference>
<evidence type="ECO:0000256" key="10">
    <source>
        <dbReference type="ARBA" id="ARBA00023012"/>
    </source>
</evidence>
<evidence type="ECO:0000256" key="1">
    <source>
        <dbReference type="ARBA" id="ARBA00004651"/>
    </source>
</evidence>
<dbReference type="CDD" id="cd06225">
    <property type="entry name" value="HAMP"/>
    <property type="match status" value="1"/>
</dbReference>
<comment type="caution">
    <text evidence="14">The sequence shown here is derived from an EMBL/GenBank/DDBJ whole genome shotgun (WGS) entry which is preliminary data.</text>
</comment>
<dbReference type="SMART" id="SM00387">
    <property type="entry name" value="HATPase_c"/>
    <property type="match status" value="1"/>
</dbReference>
<dbReference type="AlphaFoldDB" id="A0A494XUQ6"/>
<evidence type="ECO:0000313" key="14">
    <source>
        <dbReference type="EMBL" id="RKP54351.1"/>
    </source>
</evidence>
<dbReference type="PANTHER" id="PTHR34220">
    <property type="entry name" value="SENSOR HISTIDINE KINASE YPDA"/>
    <property type="match status" value="1"/>
</dbReference>
<dbReference type="SMART" id="SM00304">
    <property type="entry name" value="HAMP"/>
    <property type="match status" value="1"/>
</dbReference>
<dbReference type="Gene3D" id="3.30.565.10">
    <property type="entry name" value="Histidine kinase-like ATPase, C-terminal domain"/>
    <property type="match status" value="1"/>
</dbReference>
<dbReference type="OrthoDB" id="9809348at2"/>
<keyword evidence="7 14" id="KW-0418">Kinase</keyword>
<keyword evidence="10" id="KW-0902">Two-component regulatory system</keyword>
<dbReference type="SUPFAM" id="SSF55874">
    <property type="entry name" value="ATPase domain of HSP90 chaperone/DNA topoisomerase II/histidine kinase"/>
    <property type="match status" value="1"/>
</dbReference>
<accession>A0A494XUQ6</accession>
<keyword evidence="3" id="KW-0597">Phosphoprotein</keyword>
<dbReference type="InterPro" id="IPR050640">
    <property type="entry name" value="Bact_2-comp_sensor_kinase"/>
</dbReference>
<dbReference type="PANTHER" id="PTHR34220:SF11">
    <property type="entry name" value="SENSOR PROTEIN KINASE HPTS"/>
    <property type="match status" value="1"/>
</dbReference>
<evidence type="ECO:0000256" key="7">
    <source>
        <dbReference type="ARBA" id="ARBA00022777"/>
    </source>
</evidence>
<dbReference type="RefSeq" id="WP_120977456.1">
    <property type="nucleotide sequence ID" value="NZ_RBZM01000005.1"/>
</dbReference>
<organism evidence="14 15">
    <name type="scientific">Cohnella endophytica</name>
    <dbReference type="NCBI Taxonomy" id="2419778"/>
    <lineage>
        <taxon>Bacteria</taxon>
        <taxon>Bacillati</taxon>
        <taxon>Bacillota</taxon>
        <taxon>Bacilli</taxon>
        <taxon>Bacillales</taxon>
        <taxon>Paenibacillaceae</taxon>
        <taxon>Cohnella</taxon>
    </lineage>
</organism>
<evidence type="ECO:0000256" key="12">
    <source>
        <dbReference type="SAM" id="Phobius"/>
    </source>
</evidence>
<dbReference type="GO" id="GO:0005886">
    <property type="term" value="C:plasma membrane"/>
    <property type="evidence" value="ECO:0007669"/>
    <property type="project" value="UniProtKB-SubCell"/>
</dbReference>
<dbReference type="Pfam" id="PF00672">
    <property type="entry name" value="HAMP"/>
    <property type="match status" value="1"/>
</dbReference>
<dbReference type="Gene3D" id="6.10.340.10">
    <property type="match status" value="1"/>
</dbReference>
<gene>
    <name evidence="14" type="ORF">D7Z26_13410</name>
</gene>
<feature type="domain" description="HAMP" evidence="13">
    <location>
        <begin position="325"/>
        <end position="377"/>
    </location>
</feature>
<keyword evidence="5 12" id="KW-0812">Transmembrane</keyword>
<proteinExistence type="predicted"/>
<name>A0A494XUQ6_9BACL</name>
<feature type="transmembrane region" description="Helical" evidence="12">
    <location>
        <begin position="20"/>
        <end position="38"/>
    </location>
</feature>
<feature type="transmembrane region" description="Helical" evidence="12">
    <location>
        <begin position="304"/>
        <end position="327"/>
    </location>
</feature>
<keyword evidence="9 12" id="KW-1133">Transmembrane helix</keyword>
<keyword evidence="15" id="KW-1185">Reference proteome</keyword>
<keyword evidence="11 12" id="KW-0472">Membrane</keyword>
<evidence type="ECO:0000256" key="9">
    <source>
        <dbReference type="ARBA" id="ARBA00022989"/>
    </source>
</evidence>
<comment type="subcellular location">
    <subcellularLocation>
        <location evidence="1">Cell membrane</location>
        <topology evidence="1">Multi-pass membrane protein</topology>
    </subcellularLocation>
</comment>
<evidence type="ECO:0000256" key="6">
    <source>
        <dbReference type="ARBA" id="ARBA00022741"/>
    </source>
</evidence>
<dbReference type="InterPro" id="IPR036890">
    <property type="entry name" value="HATPase_C_sf"/>
</dbReference>
<evidence type="ECO:0000313" key="15">
    <source>
        <dbReference type="Proteomes" id="UP000282076"/>
    </source>
</evidence>
<dbReference type="PROSITE" id="PS50885">
    <property type="entry name" value="HAMP"/>
    <property type="match status" value="1"/>
</dbReference>
<protein>
    <submittedName>
        <fullName evidence="14">Sensor histidine kinase</fullName>
    </submittedName>
</protein>
<dbReference type="SUPFAM" id="SSF158472">
    <property type="entry name" value="HAMP domain-like"/>
    <property type="match status" value="1"/>
</dbReference>
<evidence type="ECO:0000256" key="11">
    <source>
        <dbReference type="ARBA" id="ARBA00023136"/>
    </source>
</evidence>